<proteinExistence type="predicted"/>
<dbReference type="Proteomes" id="UP000814385">
    <property type="component" value="Unassembled WGS sequence"/>
</dbReference>
<gene>
    <name evidence="1" type="ORF">HOP52_16215</name>
</gene>
<accession>A0ABS9PC04</accession>
<sequence>MNDLTALTLLPQEQLTLASYHELAEMHRYRRTALCFLPTARHVSRLMATLGMECEQRLERLRSVAEQLELSACVAADRRLPPPSTSETAKHFFIVDDAMAALRLDQTLDAACHSRRFYDRLLETNATSELHRILQAFARQKQAECQVLAEFRAQWNEVVPENRTRR</sequence>
<evidence type="ECO:0000313" key="2">
    <source>
        <dbReference type="Proteomes" id="UP000814385"/>
    </source>
</evidence>
<organism evidence="1 2">
    <name type="scientific">Billgrantia campisalis</name>
    <dbReference type="NCBI Taxonomy" id="74661"/>
    <lineage>
        <taxon>Bacteria</taxon>
        <taxon>Pseudomonadati</taxon>
        <taxon>Pseudomonadota</taxon>
        <taxon>Gammaproteobacteria</taxon>
        <taxon>Oceanospirillales</taxon>
        <taxon>Halomonadaceae</taxon>
        <taxon>Billgrantia</taxon>
    </lineage>
</organism>
<reference evidence="1 2" key="1">
    <citation type="submission" date="2020-05" db="EMBL/GenBank/DDBJ databases">
        <title>Comparative genomic analysis of denitrifying bacteria from Halomonas genus.</title>
        <authorList>
            <person name="Wang L."/>
            <person name="Shao Z."/>
        </authorList>
    </citation>
    <scope>NUCLEOTIDE SEQUENCE [LARGE SCALE GENOMIC DNA]</scope>
    <source>
        <strain evidence="1 2">A4</strain>
    </source>
</reference>
<evidence type="ECO:0000313" key="1">
    <source>
        <dbReference type="EMBL" id="MCG6659304.1"/>
    </source>
</evidence>
<comment type="caution">
    <text evidence="1">The sequence shown here is derived from an EMBL/GenBank/DDBJ whole genome shotgun (WGS) entry which is preliminary data.</text>
</comment>
<name>A0ABS9PC04_9GAMM</name>
<keyword evidence="2" id="KW-1185">Reference proteome</keyword>
<protein>
    <submittedName>
        <fullName evidence="1">Uncharacterized protein</fullName>
    </submittedName>
</protein>
<dbReference type="RefSeq" id="WP_238978453.1">
    <property type="nucleotide sequence ID" value="NZ_JABFUC010000015.1"/>
</dbReference>
<dbReference type="EMBL" id="JABFUC010000015">
    <property type="protein sequence ID" value="MCG6659304.1"/>
    <property type="molecule type" value="Genomic_DNA"/>
</dbReference>